<evidence type="ECO:0000313" key="1">
    <source>
        <dbReference type="EMBL" id="RKI88840.1"/>
    </source>
</evidence>
<name>A0AB37P463_9BIFI</name>
<evidence type="ECO:0000313" key="2">
    <source>
        <dbReference type="EMBL" id="RKI88886.1"/>
    </source>
</evidence>
<accession>A0AB37P463</accession>
<organism evidence="2 3">
    <name type="scientific">Bifidobacterium pseudolongum</name>
    <dbReference type="NCBI Taxonomy" id="1694"/>
    <lineage>
        <taxon>Bacteria</taxon>
        <taxon>Bacillati</taxon>
        <taxon>Actinomycetota</taxon>
        <taxon>Actinomycetes</taxon>
        <taxon>Bifidobacteriales</taxon>
        <taxon>Bifidobacteriaceae</taxon>
        <taxon>Bifidobacterium</taxon>
    </lineage>
</organism>
<protein>
    <submittedName>
        <fullName evidence="2">Uncharacterized protein</fullName>
    </submittedName>
</protein>
<dbReference type="RefSeq" id="WP_120358879.1">
    <property type="nucleotide sequence ID" value="NZ_JBCLSL010000002.1"/>
</dbReference>
<evidence type="ECO:0000313" key="3">
    <source>
        <dbReference type="Proteomes" id="UP000273889"/>
    </source>
</evidence>
<dbReference type="AlphaFoldDB" id="A0AB37P463"/>
<dbReference type="Proteomes" id="UP000273889">
    <property type="component" value="Unassembled WGS sequence"/>
</dbReference>
<gene>
    <name evidence="1" type="ORF">D7V89_00280</name>
    <name evidence="2" type="ORF">D7V89_00525</name>
</gene>
<sequence length="167" mass="18432">MIRNLHTDPHCYKTRKVWNSQARANGDKWRYELAAGQTVGGVFCWSPLDTSDLAGHVLFGHLLSGQQAVFDDLHVEYGTTIAKRDGWIAATIANNVSGSIMIRTVNGPFVLEKVGVYTPSDWDKIHDLYTAGILPYPWIDGEYLPLGGGYTSSGFHAHPHLDCEVCA</sequence>
<comment type="caution">
    <text evidence="2">The sequence shown here is derived from an EMBL/GenBank/DDBJ whole genome shotgun (WGS) entry which is preliminary data.</text>
</comment>
<dbReference type="EMBL" id="RAYV01000001">
    <property type="protein sequence ID" value="RKI88886.1"/>
    <property type="molecule type" value="Genomic_DNA"/>
</dbReference>
<reference evidence="2 3" key="1">
    <citation type="submission" date="2018-09" db="EMBL/GenBank/DDBJ databases">
        <title>Murine metabolic-syndrome-specific gut microbial biobank.</title>
        <authorList>
            <person name="Liu C."/>
        </authorList>
    </citation>
    <scope>NUCLEOTIDE SEQUENCE [LARGE SCALE GENOMIC DNA]</scope>
    <source>
        <strain evidence="2 3">WYJ21-P61</strain>
    </source>
</reference>
<proteinExistence type="predicted"/>
<dbReference type="EMBL" id="RAYV01000001">
    <property type="protein sequence ID" value="RKI88840.1"/>
    <property type="molecule type" value="Genomic_DNA"/>
</dbReference>